<protein>
    <recommendedName>
        <fullName evidence="5">Pentatricopeptide repeat-containing protein</fullName>
    </recommendedName>
</protein>
<dbReference type="PANTHER" id="PTHR47926">
    <property type="entry name" value="PENTATRICOPEPTIDE REPEAT-CONTAINING PROTEIN"/>
    <property type="match status" value="1"/>
</dbReference>
<dbReference type="NCBIfam" id="TIGR00756">
    <property type="entry name" value="PPR"/>
    <property type="match status" value="1"/>
</dbReference>
<dbReference type="InterPro" id="IPR002885">
    <property type="entry name" value="PPR_rpt"/>
</dbReference>
<dbReference type="AlphaFoldDB" id="A0AAD3XP06"/>
<evidence type="ECO:0000313" key="4">
    <source>
        <dbReference type="Proteomes" id="UP001279734"/>
    </source>
</evidence>
<dbReference type="Pfam" id="PF01535">
    <property type="entry name" value="PPR"/>
    <property type="match status" value="1"/>
</dbReference>
<feature type="repeat" description="PPR" evidence="2">
    <location>
        <begin position="236"/>
        <end position="270"/>
    </location>
</feature>
<dbReference type="PROSITE" id="PS51375">
    <property type="entry name" value="PPR"/>
    <property type="match status" value="1"/>
</dbReference>
<gene>
    <name evidence="3" type="ORF">Nepgr_013853</name>
</gene>
<dbReference type="FunFam" id="1.25.40.10:FF:000196">
    <property type="entry name" value="Pentatricopeptide repeat-containing protein At4g14850"/>
    <property type="match status" value="1"/>
</dbReference>
<evidence type="ECO:0008006" key="5">
    <source>
        <dbReference type="Google" id="ProtNLM"/>
    </source>
</evidence>
<reference evidence="3" key="1">
    <citation type="submission" date="2023-05" db="EMBL/GenBank/DDBJ databases">
        <title>Nepenthes gracilis genome sequencing.</title>
        <authorList>
            <person name="Fukushima K."/>
        </authorList>
    </citation>
    <scope>NUCLEOTIDE SEQUENCE</scope>
    <source>
        <strain evidence="3">SING2019-196</strain>
    </source>
</reference>
<name>A0AAD3XP06_NEPGR</name>
<keyword evidence="4" id="KW-1185">Reference proteome</keyword>
<accession>A0AAD3XP06</accession>
<dbReference type="GO" id="GO:0003723">
    <property type="term" value="F:RNA binding"/>
    <property type="evidence" value="ECO:0007669"/>
    <property type="project" value="InterPro"/>
</dbReference>
<dbReference type="InterPro" id="IPR046960">
    <property type="entry name" value="PPR_At4g14850-like_plant"/>
</dbReference>
<keyword evidence="1" id="KW-0677">Repeat</keyword>
<dbReference type="Pfam" id="PF13041">
    <property type="entry name" value="PPR_2"/>
    <property type="match status" value="1"/>
</dbReference>
<comment type="caution">
    <text evidence="3">The sequence shown here is derived from an EMBL/GenBank/DDBJ whole genome shotgun (WGS) entry which is preliminary data.</text>
</comment>
<organism evidence="3 4">
    <name type="scientific">Nepenthes gracilis</name>
    <name type="common">Slender pitcher plant</name>
    <dbReference type="NCBI Taxonomy" id="150966"/>
    <lineage>
        <taxon>Eukaryota</taxon>
        <taxon>Viridiplantae</taxon>
        <taxon>Streptophyta</taxon>
        <taxon>Embryophyta</taxon>
        <taxon>Tracheophyta</taxon>
        <taxon>Spermatophyta</taxon>
        <taxon>Magnoliopsida</taxon>
        <taxon>eudicotyledons</taxon>
        <taxon>Gunneridae</taxon>
        <taxon>Pentapetalae</taxon>
        <taxon>Caryophyllales</taxon>
        <taxon>Nepenthaceae</taxon>
        <taxon>Nepenthes</taxon>
    </lineage>
</organism>
<evidence type="ECO:0000256" key="1">
    <source>
        <dbReference type="ARBA" id="ARBA00022737"/>
    </source>
</evidence>
<dbReference type="Proteomes" id="UP001279734">
    <property type="component" value="Unassembled WGS sequence"/>
</dbReference>
<dbReference type="Gene3D" id="1.25.40.10">
    <property type="entry name" value="Tetratricopeptide repeat domain"/>
    <property type="match status" value="1"/>
</dbReference>
<dbReference type="EMBL" id="BSYO01000011">
    <property type="protein sequence ID" value="GMH12012.1"/>
    <property type="molecule type" value="Genomic_DNA"/>
</dbReference>
<evidence type="ECO:0000256" key="2">
    <source>
        <dbReference type="PROSITE-ProRule" id="PRU00708"/>
    </source>
</evidence>
<dbReference type="InterPro" id="IPR011990">
    <property type="entry name" value="TPR-like_helical_dom_sf"/>
</dbReference>
<evidence type="ECO:0000313" key="3">
    <source>
        <dbReference type="EMBL" id="GMH12012.1"/>
    </source>
</evidence>
<sequence length="355" mass="40466">MHRSFLRTTYIIGRFFSSLLLVPLQQHRLLLPPLLQISTISFDSKTLEPRCIYPLIPVPCLVDLRKISFSHFSSLQSAKPTCFASFRSELRGLLVRRYRNPRYPEEAEQLHMQIVKHGFGGESFLANSSINIYVRIGDLYSAQDVFDEMQPAVFGIVNLTYCSNSFASFRSELRDLLVRWFPNSRYLEEAEQLHMQIVKHGFGGDLFLANSSINMYVRIGDLYSAQDVFDEMPERNTVSWACLISGCTKNGMPDEACALFKGMICAGFLPNHYAFGSALSACQELEPDGFHFGRQIHGLISETQFAFDVVVSNVLISMYGSCYLEHLTMRGEHLMGYRGEIRFHGILLSQYTPRE</sequence>
<proteinExistence type="predicted"/>
<dbReference type="GO" id="GO:0009451">
    <property type="term" value="P:RNA modification"/>
    <property type="evidence" value="ECO:0007669"/>
    <property type="project" value="InterPro"/>
</dbReference>
<dbReference type="PANTHER" id="PTHR47926:SF533">
    <property type="entry name" value="DYW DOMAIN-CONTAINING PROTEIN"/>
    <property type="match status" value="1"/>
</dbReference>